<evidence type="ECO:0000313" key="2">
    <source>
        <dbReference type="EMBL" id="CAK0821904.1"/>
    </source>
</evidence>
<evidence type="ECO:0000313" key="3">
    <source>
        <dbReference type="Proteomes" id="UP001189429"/>
    </source>
</evidence>
<reference evidence="2" key="1">
    <citation type="submission" date="2023-10" db="EMBL/GenBank/DDBJ databases">
        <authorList>
            <person name="Chen Y."/>
            <person name="Shah S."/>
            <person name="Dougan E. K."/>
            <person name="Thang M."/>
            <person name="Chan C."/>
        </authorList>
    </citation>
    <scope>NUCLEOTIDE SEQUENCE [LARGE SCALE GENOMIC DNA]</scope>
</reference>
<dbReference type="Proteomes" id="UP001189429">
    <property type="component" value="Unassembled WGS sequence"/>
</dbReference>
<keyword evidence="3" id="KW-1185">Reference proteome</keyword>
<feature type="compositionally biased region" description="Basic and acidic residues" evidence="1">
    <location>
        <begin position="222"/>
        <end position="235"/>
    </location>
</feature>
<feature type="region of interest" description="Disordered" evidence="1">
    <location>
        <begin position="222"/>
        <end position="241"/>
    </location>
</feature>
<feature type="non-terminal residue" evidence="2">
    <location>
        <position position="241"/>
    </location>
</feature>
<sequence>NVIYVDPCRAILWDRPRGNFDEQASRGESKRWTSPDAKAASPNLLASPCAAKQTQFRDKKIRWFIAVFRGGMRCETMGSKLKQTGAGVAQVVGRLERILRANLGNGTPFPRLALSDRGPGLYRASTGPVVGECCDALEQRGFRAYAGADASKQPPDIPDGLGAMGEELAERLKARRTCANRDFEVGALRSSYPERMKELVGRRGERLNRWARLLRKTQSRRSYDRPEELFKEHSVTRRAPV</sequence>
<evidence type="ECO:0000256" key="1">
    <source>
        <dbReference type="SAM" id="MobiDB-lite"/>
    </source>
</evidence>
<gene>
    <name evidence="2" type="ORF">PCOR1329_LOCUS23040</name>
</gene>
<proteinExistence type="predicted"/>
<name>A0ABN9RSK2_9DINO</name>
<dbReference type="EMBL" id="CAUYUJ010007774">
    <property type="protein sequence ID" value="CAK0821904.1"/>
    <property type="molecule type" value="Genomic_DNA"/>
</dbReference>
<accession>A0ABN9RSK2</accession>
<protein>
    <submittedName>
        <fullName evidence="2">Uncharacterized protein</fullName>
    </submittedName>
</protein>
<comment type="caution">
    <text evidence="2">The sequence shown here is derived from an EMBL/GenBank/DDBJ whole genome shotgun (WGS) entry which is preliminary data.</text>
</comment>
<feature type="non-terminal residue" evidence="2">
    <location>
        <position position="1"/>
    </location>
</feature>
<organism evidence="2 3">
    <name type="scientific">Prorocentrum cordatum</name>
    <dbReference type="NCBI Taxonomy" id="2364126"/>
    <lineage>
        <taxon>Eukaryota</taxon>
        <taxon>Sar</taxon>
        <taxon>Alveolata</taxon>
        <taxon>Dinophyceae</taxon>
        <taxon>Prorocentrales</taxon>
        <taxon>Prorocentraceae</taxon>
        <taxon>Prorocentrum</taxon>
    </lineage>
</organism>